<dbReference type="Gene3D" id="3.30.710.10">
    <property type="entry name" value="Potassium Channel Kv1.1, Chain A"/>
    <property type="match status" value="1"/>
</dbReference>
<organism evidence="5 6">
    <name type="scientific">Lasius niger</name>
    <name type="common">Black garden ant</name>
    <dbReference type="NCBI Taxonomy" id="67767"/>
    <lineage>
        <taxon>Eukaryota</taxon>
        <taxon>Metazoa</taxon>
        <taxon>Ecdysozoa</taxon>
        <taxon>Arthropoda</taxon>
        <taxon>Hexapoda</taxon>
        <taxon>Insecta</taxon>
        <taxon>Pterygota</taxon>
        <taxon>Neoptera</taxon>
        <taxon>Endopterygota</taxon>
        <taxon>Hymenoptera</taxon>
        <taxon>Apocrita</taxon>
        <taxon>Aculeata</taxon>
        <taxon>Formicoidea</taxon>
        <taxon>Formicidae</taxon>
        <taxon>Formicinae</taxon>
        <taxon>Lasius</taxon>
        <taxon>Lasius</taxon>
    </lineage>
</organism>
<name>A0A0J7KAZ6_LASNI</name>
<dbReference type="InterPro" id="IPR009091">
    <property type="entry name" value="RCC1/BLIP-II"/>
</dbReference>
<dbReference type="InterPro" id="IPR058923">
    <property type="entry name" value="RCC1-like_dom"/>
</dbReference>
<dbReference type="SUPFAM" id="SSF54695">
    <property type="entry name" value="POZ domain"/>
    <property type="match status" value="1"/>
</dbReference>
<dbReference type="PRINTS" id="PR00633">
    <property type="entry name" value="RCCNDNSATION"/>
</dbReference>
<dbReference type="PANTHER" id="PTHR22872">
    <property type="entry name" value="BTK-BINDING PROTEIN-RELATED"/>
    <property type="match status" value="1"/>
</dbReference>
<feature type="repeat" description="RCC1" evidence="2">
    <location>
        <begin position="307"/>
        <end position="359"/>
    </location>
</feature>
<dbReference type="InterPro" id="IPR000210">
    <property type="entry name" value="BTB/POZ_dom"/>
</dbReference>
<dbReference type="PaxDb" id="67767-A0A0J7KAZ6"/>
<feature type="region of interest" description="Disordered" evidence="3">
    <location>
        <begin position="1"/>
        <end position="27"/>
    </location>
</feature>
<dbReference type="AlphaFoldDB" id="A0A0J7KAZ6"/>
<evidence type="ECO:0000256" key="1">
    <source>
        <dbReference type="ARBA" id="ARBA00022737"/>
    </source>
</evidence>
<dbReference type="SMART" id="SM00225">
    <property type="entry name" value="BTB"/>
    <property type="match status" value="1"/>
</dbReference>
<evidence type="ECO:0000256" key="2">
    <source>
        <dbReference type="PROSITE-ProRule" id="PRU00235"/>
    </source>
</evidence>
<comment type="caution">
    <text evidence="5">The sequence shown here is derived from an EMBL/GenBank/DDBJ whole genome shotgun (WGS) entry which is preliminary data.</text>
</comment>
<evidence type="ECO:0000313" key="5">
    <source>
        <dbReference type="EMBL" id="KMQ87442.1"/>
    </source>
</evidence>
<dbReference type="Proteomes" id="UP000036403">
    <property type="component" value="Unassembled WGS sequence"/>
</dbReference>
<evidence type="ECO:0000313" key="6">
    <source>
        <dbReference type="Proteomes" id="UP000036403"/>
    </source>
</evidence>
<evidence type="ECO:0000256" key="3">
    <source>
        <dbReference type="SAM" id="MobiDB-lite"/>
    </source>
</evidence>
<dbReference type="Gene3D" id="2.130.10.30">
    <property type="entry name" value="Regulator of chromosome condensation 1/beta-lactamase-inhibitor protein II"/>
    <property type="match status" value="1"/>
</dbReference>
<dbReference type="SUPFAM" id="SSF50985">
    <property type="entry name" value="RCC1/BLIP-II"/>
    <property type="match status" value="1"/>
</dbReference>
<dbReference type="OrthoDB" id="5981550at2759"/>
<dbReference type="PANTHER" id="PTHR22872:SF10">
    <property type="entry name" value="ULTRAVIOLET-B RECEPTOR UVR8"/>
    <property type="match status" value="1"/>
</dbReference>
<dbReference type="PROSITE" id="PS50012">
    <property type="entry name" value="RCC1_3"/>
    <property type="match status" value="4"/>
</dbReference>
<dbReference type="Pfam" id="PF25390">
    <property type="entry name" value="WD40_RLD"/>
    <property type="match status" value="1"/>
</dbReference>
<reference evidence="5 6" key="1">
    <citation type="submission" date="2015-04" db="EMBL/GenBank/DDBJ databases">
        <title>Lasius niger genome sequencing.</title>
        <authorList>
            <person name="Konorov E.A."/>
            <person name="Nikitin M.A."/>
            <person name="Kirill M.V."/>
            <person name="Chang P."/>
        </authorList>
    </citation>
    <scope>NUCLEOTIDE SEQUENCE [LARGE SCALE GENOMIC DNA]</scope>
    <source>
        <tissue evidence="5">Whole</tissue>
    </source>
</reference>
<protein>
    <submittedName>
        <fullName evidence="5">Rcc1 and btb domain-containing protein 1-like protein</fullName>
    </submittedName>
</protein>
<evidence type="ECO:0000259" key="4">
    <source>
        <dbReference type="PROSITE" id="PS50097"/>
    </source>
</evidence>
<feature type="repeat" description="RCC1" evidence="2">
    <location>
        <begin position="139"/>
        <end position="196"/>
    </location>
</feature>
<feature type="repeat" description="RCC1" evidence="2">
    <location>
        <begin position="197"/>
        <end position="250"/>
    </location>
</feature>
<dbReference type="PROSITE" id="PS50097">
    <property type="entry name" value="BTB"/>
    <property type="match status" value="1"/>
</dbReference>
<dbReference type="STRING" id="67767.A0A0J7KAZ6"/>
<accession>A0A0J7KAZ6</accession>
<dbReference type="Pfam" id="PF00651">
    <property type="entry name" value="BTB"/>
    <property type="match status" value="1"/>
</dbReference>
<sequence>MDQTETHMTGLPEISKRRKLSTSKEGEEVQKNKIKTFQSNNAKYKYLLNFKRWPIFDFLEPEFILQIHMALVLEDEGILIVTRDKMVYAFGHNKNKLLGIGCASMTLQPKKVEVLCGKNIKKIVSWEGGPRIMALTEEGEVYSWGYAEEGLKETLKSYNDHVQMGLTIPTQIRLLSTKYIMDIKCSITHCLALTDDGEVYMWGYSGIKVINVNIEPETYFSTDIKQVHFNGKKIVRIACGSLFSMAVSNEGKLYSWGHNIDGILGIGSVLPEFDQNLNTYQVTSLSNKIIDKVICGCAHTVALTNKGKIYIWGSNRYRQLGLGREVLKSMYPVLLNMPKMKKVLDIAIGQSYERNIALCNDGCIYIWGGRGDAALYFGRHLSHPTITPFLNMHEALMLNNLPLMIFADDLKYMDEELDILKSWESLFNDLSTSDLTIQVEGQSIHVHKAILRSRSSYFRTIFQDNSMENNQSVIQHFEYSYIVYKAFLKYLYTDVIDLCDLSMEMLLELLDLAIVYCESKLERYCIQEIKRGITIQNVALLRSTAEKYNKESLVKFCLHFESKNT</sequence>
<gene>
    <name evidence="5" type="ORF">RF55_13278</name>
</gene>
<feature type="repeat" description="RCC1" evidence="2">
    <location>
        <begin position="251"/>
        <end position="306"/>
    </location>
</feature>
<keyword evidence="1" id="KW-0677">Repeat</keyword>
<dbReference type="InterPro" id="IPR000408">
    <property type="entry name" value="Reg_chr_condens"/>
</dbReference>
<dbReference type="InterPro" id="IPR051625">
    <property type="entry name" value="Signaling_Regulatory_Domain"/>
</dbReference>
<keyword evidence="6" id="KW-1185">Reference proteome</keyword>
<proteinExistence type="predicted"/>
<dbReference type="EMBL" id="LBMM01010467">
    <property type="protein sequence ID" value="KMQ87442.1"/>
    <property type="molecule type" value="Genomic_DNA"/>
</dbReference>
<feature type="domain" description="BTB" evidence="4">
    <location>
        <begin position="433"/>
        <end position="500"/>
    </location>
</feature>
<dbReference type="InterPro" id="IPR011333">
    <property type="entry name" value="SKP1/BTB/POZ_sf"/>
</dbReference>